<gene>
    <name evidence="3" type="ORF">GCM10023196_009440</name>
</gene>
<feature type="transmembrane region" description="Helical" evidence="2">
    <location>
        <begin position="176"/>
        <end position="196"/>
    </location>
</feature>
<protein>
    <recommendedName>
        <fullName evidence="5">Intracellular septation protein A</fullName>
    </recommendedName>
</protein>
<reference evidence="4" key="1">
    <citation type="journal article" date="2019" name="Int. J. Syst. Evol. Microbiol.">
        <title>The Global Catalogue of Microorganisms (GCM) 10K type strain sequencing project: providing services to taxonomists for standard genome sequencing and annotation.</title>
        <authorList>
            <consortium name="The Broad Institute Genomics Platform"/>
            <consortium name="The Broad Institute Genome Sequencing Center for Infectious Disease"/>
            <person name="Wu L."/>
            <person name="Ma J."/>
        </authorList>
    </citation>
    <scope>NUCLEOTIDE SEQUENCE [LARGE SCALE GENOMIC DNA]</scope>
    <source>
        <strain evidence="4">JCM 17939</strain>
    </source>
</reference>
<evidence type="ECO:0000256" key="2">
    <source>
        <dbReference type="SAM" id="Phobius"/>
    </source>
</evidence>
<evidence type="ECO:0000256" key="1">
    <source>
        <dbReference type="SAM" id="MobiDB-lite"/>
    </source>
</evidence>
<feature type="transmembrane region" description="Helical" evidence="2">
    <location>
        <begin position="85"/>
        <end position="105"/>
    </location>
</feature>
<organism evidence="3 4">
    <name type="scientific">Actinoallomurus vinaceus</name>
    <dbReference type="NCBI Taxonomy" id="1080074"/>
    <lineage>
        <taxon>Bacteria</taxon>
        <taxon>Bacillati</taxon>
        <taxon>Actinomycetota</taxon>
        <taxon>Actinomycetes</taxon>
        <taxon>Streptosporangiales</taxon>
        <taxon>Thermomonosporaceae</taxon>
        <taxon>Actinoallomurus</taxon>
    </lineage>
</organism>
<keyword evidence="2" id="KW-1133">Transmembrane helix</keyword>
<dbReference type="Proteomes" id="UP001501442">
    <property type="component" value="Unassembled WGS sequence"/>
</dbReference>
<evidence type="ECO:0000313" key="3">
    <source>
        <dbReference type="EMBL" id="GAA4621404.1"/>
    </source>
</evidence>
<sequence length="239" mass="24748">MAQITSPVTADRAGAKGSAPEARPQSNGGELLNNLKPLVVDVALPVGSYYLLHKGLGLGLVISLALSSVVPAARTIVDAVRRRTFNGLAGLMLLVNVAGIALSFVTGDARLMLAKDSGVSSVIGLSIIVMALRGRPLMSAGLKPFMTKGNAARIAAWDRLTAGSVAFGRLERRYSLIWGAALLSECVARLIGAFTLPIETMAWLSSVMLIGAIVLGIVVGMAATQPIEKMVEAAAETAA</sequence>
<feature type="transmembrane region" description="Helical" evidence="2">
    <location>
        <begin position="202"/>
        <end position="223"/>
    </location>
</feature>
<evidence type="ECO:0000313" key="4">
    <source>
        <dbReference type="Proteomes" id="UP001501442"/>
    </source>
</evidence>
<feature type="region of interest" description="Disordered" evidence="1">
    <location>
        <begin position="1"/>
        <end position="28"/>
    </location>
</feature>
<dbReference type="RefSeq" id="WP_345429350.1">
    <property type="nucleotide sequence ID" value="NZ_BAABHK010000001.1"/>
</dbReference>
<feature type="transmembrane region" description="Helical" evidence="2">
    <location>
        <begin position="55"/>
        <end position="73"/>
    </location>
</feature>
<dbReference type="NCBIfam" id="NF041646">
    <property type="entry name" value="VC0807_fam"/>
    <property type="match status" value="1"/>
</dbReference>
<proteinExistence type="predicted"/>
<keyword evidence="4" id="KW-1185">Reference proteome</keyword>
<comment type="caution">
    <text evidence="3">The sequence shown here is derived from an EMBL/GenBank/DDBJ whole genome shotgun (WGS) entry which is preliminary data.</text>
</comment>
<evidence type="ECO:0008006" key="5">
    <source>
        <dbReference type="Google" id="ProtNLM"/>
    </source>
</evidence>
<feature type="transmembrane region" description="Helical" evidence="2">
    <location>
        <begin position="117"/>
        <end position="134"/>
    </location>
</feature>
<name>A0ABP8U5Z0_9ACTN</name>
<keyword evidence="2" id="KW-0812">Transmembrane</keyword>
<accession>A0ABP8U5Z0</accession>
<keyword evidence="2" id="KW-0472">Membrane</keyword>
<dbReference type="EMBL" id="BAABHK010000001">
    <property type="protein sequence ID" value="GAA4621404.1"/>
    <property type="molecule type" value="Genomic_DNA"/>
</dbReference>